<dbReference type="GO" id="GO:1990071">
    <property type="term" value="C:TRAPPII protein complex"/>
    <property type="evidence" value="ECO:0007669"/>
    <property type="project" value="InterPro"/>
</dbReference>
<accession>A0A8K0PHQ0</accession>
<comment type="caution">
    <text evidence="3">The sequence shown here is derived from an EMBL/GenBank/DDBJ whole genome shotgun (WGS) entry which is preliminary data.</text>
</comment>
<feature type="region of interest" description="Disordered" evidence="1">
    <location>
        <begin position="350"/>
        <end position="380"/>
    </location>
</feature>
<dbReference type="OrthoDB" id="5345392at2759"/>
<evidence type="ECO:0000259" key="2">
    <source>
        <dbReference type="Pfam" id="PF12735"/>
    </source>
</evidence>
<reference evidence="3" key="1">
    <citation type="submission" date="2021-07" db="EMBL/GenBank/DDBJ databases">
        <title>Elsinoe batatas strain:CRI-CJ2 Genome sequencing and assembly.</title>
        <authorList>
            <person name="Huang L."/>
        </authorList>
    </citation>
    <scope>NUCLEOTIDE SEQUENCE</scope>
    <source>
        <strain evidence="3">CRI-CJ2</strain>
    </source>
</reference>
<dbReference type="PANTHER" id="PTHR28159">
    <property type="entry name" value="TRAFFICKING PROTEIN PARTICLE COMPLEX II-SPECIFIC SUBUNIT 65"/>
    <property type="match status" value="1"/>
</dbReference>
<evidence type="ECO:0000313" key="4">
    <source>
        <dbReference type="Proteomes" id="UP000809789"/>
    </source>
</evidence>
<dbReference type="InterPro" id="IPR055420">
    <property type="entry name" value="IgD3_Trs65"/>
</dbReference>
<dbReference type="EMBL" id="JAESVG020000007">
    <property type="protein sequence ID" value="KAG8625829.1"/>
    <property type="molecule type" value="Genomic_DNA"/>
</dbReference>
<organism evidence="3 4">
    <name type="scientific">Elsinoe batatas</name>
    <dbReference type="NCBI Taxonomy" id="2601811"/>
    <lineage>
        <taxon>Eukaryota</taxon>
        <taxon>Fungi</taxon>
        <taxon>Dikarya</taxon>
        <taxon>Ascomycota</taxon>
        <taxon>Pezizomycotina</taxon>
        <taxon>Dothideomycetes</taxon>
        <taxon>Dothideomycetidae</taxon>
        <taxon>Myriangiales</taxon>
        <taxon>Elsinoaceae</taxon>
        <taxon>Elsinoe</taxon>
    </lineage>
</organism>
<dbReference type="PANTHER" id="PTHR28159:SF1">
    <property type="entry name" value="TRAFFICKING PROTEIN PARTICLE COMPLEX II-SPECIFIC SUBUNIT 65"/>
    <property type="match status" value="1"/>
</dbReference>
<evidence type="ECO:0000313" key="3">
    <source>
        <dbReference type="EMBL" id="KAG8625829.1"/>
    </source>
</evidence>
<proteinExistence type="predicted"/>
<feature type="domain" description="Trafficking protein particle complex II-specific subunit 65 IgD3" evidence="2">
    <location>
        <begin position="372"/>
        <end position="534"/>
    </location>
</feature>
<dbReference type="GO" id="GO:0005802">
    <property type="term" value="C:trans-Golgi network"/>
    <property type="evidence" value="ECO:0007669"/>
    <property type="project" value="TreeGrafter"/>
</dbReference>
<sequence>MAPSSAEWDEYAGSKLEIITPDGQGAANLEHISYDDVDTLRKAQRSHYFYDEILPVVITFRSRLSESSFRSCLQHSHLSVSAHLQALSPQQEQNVSGGKQDPAIKTILGSFSYSAATPNYVHSISTEESLAVFVGELHLHHPERQVFRPSIYFAASMHFETPRQSAVDPLDDYLPSGTPLPANILSPLLSSPAFAGKDVNLSASRLDRVVPFSAAPPVEPKPIRSSTGQHPIAPALLLRTSRTLFPDQVYLSVDTQVPMYARSAVKLEAAEARLPSSTVKALSTASLPATLKPGDRTTFIFQNQAQSGASIAQYRLTASLLASRGTKINLVIRRNLNAPAGAKVPTRERTKYWSVPKGSSRPSSTIAGPRDAQDGPKKGLKITINAPDKIKIGTIFNIHFFVVNNGGRKRRLSILGPASPVPSKGANRSSWIVSRSSKPAKGQTVKGSIASAVTDSRELQSQISGAKQSKKLGTSGSRIAGQKAEIVTLDPEVRLGTMQPGACYEVSMKIQALSVGVVSIEGMVIADLDSRETCLIGEGWEGICYNTDEEPNLDFASEQVVVSSESAGPDADLLIPDTADNTVDDTTALVDVSAES</sequence>
<protein>
    <recommendedName>
        <fullName evidence="2">Trafficking protein particle complex II-specific subunit 65 IgD3 domain-containing protein</fullName>
    </recommendedName>
</protein>
<dbReference type="AlphaFoldDB" id="A0A8K0PHQ0"/>
<keyword evidence="4" id="KW-1185">Reference proteome</keyword>
<dbReference type="InterPro" id="IPR024662">
    <property type="entry name" value="Trs65"/>
</dbReference>
<evidence type="ECO:0000256" key="1">
    <source>
        <dbReference type="SAM" id="MobiDB-lite"/>
    </source>
</evidence>
<dbReference type="GO" id="GO:0006891">
    <property type="term" value="P:intra-Golgi vesicle-mediated transport"/>
    <property type="evidence" value="ECO:0007669"/>
    <property type="project" value="InterPro"/>
</dbReference>
<dbReference type="Proteomes" id="UP000809789">
    <property type="component" value="Unassembled WGS sequence"/>
</dbReference>
<gene>
    <name evidence="3" type="ORF">KVT40_006230</name>
</gene>
<dbReference type="Pfam" id="PF12735">
    <property type="entry name" value="IgD3_Trs65"/>
    <property type="match status" value="1"/>
</dbReference>
<name>A0A8K0PHQ0_9PEZI</name>